<accession>A0ABN5SQ52</accession>
<keyword evidence="2" id="KW-1185">Reference proteome</keyword>
<reference evidence="1 2" key="1">
    <citation type="submission" date="2018-11" db="EMBL/GenBank/DDBJ databases">
        <title>Shewanella sp. M2.</title>
        <authorList>
            <person name="Hwang Y.J."/>
            <person name="Hwang C.Y."/>
        </authorList>
    </citation>
    <scope>NUCLEOTIDE SEQUENCE [LARGE SCALE GENOMIC DNA]</scope>
    <source>
        <strain evidence="1 2">M2</strain>
    </source>
</reference>
<proteinExistence type="predicted"/>
<name>A0ABN5SQ52_9GAMM</name>
<gene>
    <name evidence="1" type="ORF">EGC80_14910</name>
</gene>
<protein>
    <submittedName>
        <fullName evidence="1">Uncharacterized protein</fullName>
    </submittedName>
</protein>
<sequence>MPCFFKTNIGSSLRTQLPPWKIMDKRFDKSQINASQVTDITFKGENNKPFWLLTQSQGNDLKA</sequence>
<evidence type="ECO:0000313" key="1">
    <source>
        <dbReference type="EMBL" id="AZG36035.1"/>
    </source>
</evidence>
<organism evidence="1 2">
    <name type="scientific">Shewanella psychromarinicola</name>
    <dbReference type="NCBI Taxonomy" id="2487742"/>
    <lineage>
        <taxon>Bacteria</taxon>
        <taxon>Pseudomonadati</taxon>
        <taxon>Pseudomonadota</taxon>
        <taxon>Gammaproteobacteria</taxon>
        <taxon>Alteromonadales</taxon>
        <taxon>Shewanellaceae</taxon>
        <taxon>Shewanella</taxon>
    </lineage>
</organism>
<dbReference type="Proteomes" id="UP000273778">
    <property type="component" value="Chromosome"/>
</dbReference>
<dbReference type="RefSeq" id="WP_124013028.1">
    <property type="nucleotide sequence ID" value="NZ_CP034073.1"/>
</dbReference>
<dbReference type="EMBL" id="CP034073">
    <property type="protein sequence ID" value="AZG36035.1"/>
    <property type="molecule type" value="Genomic_DNA"/>
</dbReference>
<evidence type="ECO:0000313" key="2">
    <source>
        <dbReference type="Proteomes" id="UP000273778"/>
    </source>
</evidence>